<name>A0A385E0G4_9CAUD</name>
<evidence type="ECO:0000313" key="1">
    <source>
        <dbReference type="EMBL" id="AXQ65164.1"/>
    </source>
</evidence>
<evidence type="ECO:0000313" key="2">
    <source>
        <dbReference type="Proteomes" id="UP000262719"/>
    </source>
</evidence>
<dbReference type="GeneID" id="63911721"/>
<protein>
    <submittedName>
        <fullName evidence="1">ERF family ssDNA binding protein</fullName>
    </submittedName>
</protein>
<organism evidence="1 2">
    <name type="scientific">Gordonia phage Schmidt</name>
    <dbReference type="NCBI Taxonomy" id="2301697"/>
    <lineage>
        <taxon>Viruses</taxon>
        <taxon>Duplodnaviria</taxon>
        <taxon>Heunggongvirae</taxon>
        <taxon>Uroviricota</taxon>
        <taxon>Caudoviricetes</taxon>
        <taxon>Ruthgordonvirinae</taxon>
        <taxon>Schmidtvirus</taxon>
        <taxon>Schmidtvirus schmidt</taxon>
    </lineage>
</organism>
<dbReference type="RefSeq" id="YP_010050982.1">
    <property type="nucleotide sequence ID" value="NC_054436.1"/>
</dbReference>
<accession>A0A385E0G4</accession>
<proteinExistence type="predicted"/>
<gene>
    <name evidence="1" type="primary">42</name>
    <name evidence="1" type="ORF">SEA_SCHMIDT_42</name>
</gene>
<sequence length="208" mass="21732">MAKVGELLAKVSGEVGAVAKDQKMSGGGMSYNFRGIDAVVNACHRAFVANGVSVLPQLVSIEYVDVKIGRHQNPGVSVRVVMDYVFTGPDGDQLTARVAGEGQDQADKGTAKAQSVAMRVGLLQALMLPTDDPDPDYTYEEQVPADAAPPEFVGLRARAVELAKAAGLNGDQLAEEFASVGGEGRVSVSEDVAALRRVIESLEGASSE</sequence>
<dbReference type="InterPro" id="IPR007499">
    <property type="entry name" value="ERF_bacteria_virus"/>
</dbReference>
<dbReference type="Proteomes" id="UP000262719">
    <property type="component" value="Segment"/>
</dbReference>
<dbReference type="Pfam" id="PF04404">
    <property type="entry name" value="ERF"/>
    <property type="match status" value="1"/>
</dbReference>
<dbReference type="EMBL" id="MH651189">
    <property type="protein sequence ID" value="AXQ65164.1"/>
    <property type="molecule type" value="Genomic_DNA"/>
</dbReference>
<dbReference type="KEGG" id="vg:63911721"/>
<reference evidence="1 2" key="1">
    <citation type="submission" date="2018-07" db="EMBL/GenBank/DDBJ databases">
        <authorList>
            <person name="Roberston F.H."/>
            <person name="Ghiringhelli B.C."/>
            <person name="Garcia S."/>
            <person name="Henry S."/>
            <person name="Naegele L."/>
            <person name="Slowan-Pomeroy T."/>
            <person name="Briggs L.A."/>
            <person name="Warner M.H."/>
            <person name="Garlena R.A."/>
            <person name="Russell D.A."/>
            <person name="Pope W.H."/>
            <person name="Jacobs-Sera D."/>
            <person name="Hatfull G.F."/>
        </authorList>
    </citation>
    <scope>NUCLEOTIDE SEQUENCE [LARGE SCALE GENOMIC DNA]</scope>
</reference>
<keyword evidence="2" id="KW-1185">Reference proteome</keyword>